<evidence type="ECO:0000313" key="3">
    <source>
        <dbReference type="Proteomes" id="UP001151760"/>
    </source>
</evidence>
<protein>
    <recommendedName>
        <fullName evidence="4">Transposase (Putative), gypsy type</fullName>
    </recommendedName>
</protein>
<dbReference type="EMBL" id="BQNB010012028">
    <property type="protein sequence ID" value="GJS98238.1"/>
    <property type="molecule type" value="Genomic_DNA"/>
</dbReference>
<organism evidence="2 3">
    <name type="scientific">Tanacetum coccineum</name>
    <dbReference type="NCBI Taxonomy" id="301880"/>
    <lineage>
        <taxon>Eukaryota</taxon>
        <taxon>Viridiplantae</taxon>
        <taxon>Streptophyta</taxon>
        <taxon>Embryophyta</taxon>
        <taxon>Tracheophyta</taxon>
        <taxon>Spermatophyta</taxon>
        <taxon>Magnoliopsida</taxon>
        <taxon>eudicotyledons</taxon>
        <taxon>Gunneridae</taxon>
        <taxon>Pentapetalae</taxon>
        <taxon>asterids</taxon>
        <taxon>campanulids</taxon>
        <taxon>Asterales</taxon>
        <taxon>Asteraceae</taxon>
        <taxon>Asteroideae</taxon>
        <taxon>Anthemideae</taxon>
        <taxon>Anthemidinae</taxon>
        <taxon>Tanacetum</taxon>
    </lineage>
</organism>
<evidence type="ECO:0008006" key="4">
    <source>
        <dbReference type="Google" id="ProtNLM"/>
    </source>
</evidence>
<reference evidence="2" key="1">
    <citation type="journal article" date="2022" name="Int. J. Mol. Sci.">
        <title>Draft Genome of Tanacetum Coccineum: Genomic Comparison of Closely Related Tanacetum-Family Plants.</title>
        <authorList>
            <person name="Yamashiro T."/>
            <person name="Shiraishi A."/>
            <person name="Nakayama K."/>
            <person name="Satake H."/>
        </authorList>
    </citation>
    <scope>NUCLEOTIDE SEQUENCE</scope>
</reference>
<proteinExistence type="predicted"/>
<accession>A0ABQ5AB40</accession>
<gene>
    <name evidence="2" type="ORF">Tco_0819408</name>
</gene>
<feature type="region of interest" description="Disordered" evidence="1">
    <location>
        <begin position="187"/>
        <end position="223"/>
    </location>
</feature>
<name>A0ABQ5AB40_9ASTR</name>
<feature type="region of interest" description="Disordered" evidence="1">
    <location>
        <begin position="641"/>
        <end position="674"/>
    </location>
</feature>
<dbReference type="Proteomes" id="UP001151760">
    <property type="component" value="Unassembled WGS sequence"/>
</dbReference>
<sequence length="674" mass="74086">MNSKNKGWLSFSKRQGNDTVCYTKPLDSLKIQNDHFFWVDAFACPASFSWNTSKSVLKDPFSKSSEFNAEHYATLVAYPAPFHKYPKPFLCLVGISRNYTLDEDTYPQFLRKNKIDLLSVIQTADPTKVRVGERQRAEDEPRLLDTTVGRVVPLLPIALARAKSELDASVDKLFDEGVSEAAETVVEDAAPVQPRRQRKRKTIVSNAGGPSHPSKKGEPIPTLPFVTSSVSATPEREDEAHTASVTGLNLRTIGAPPRFVISSDSSHHFGANIAEAEVDSFARPSVPLMIVATTVTSTVDPATTVKEKFVESSIFGSDSSGGGADHTAGGFSDLTGSDFIVGGIRTVISPDTDLQKVYVPQWSVTNASRLDDGRTCREMVDEFAPPKFFASIHGMEHDQLFTEFNVGAARQMSLSAEVRMRVEYNIRERRRLNSVVEEKNSLLKTRDEEVKSLKTQLLVKEAEAAKAVHLLAEASKFEVVEEFLRDEVKLRLGSKKLLTWMLRLPLPSLRVTFLRIGCMNWRLPLLSFRSVKFSLIPELRANKDASIDTIMNHLRLEDTLAERLDISSSRVQKIKENIANHVSALRGVFVSLSEPLSDVALEGTEGTSGGAPGTADTTTALSIVVASTSVVRPISIDDFEVTGADDQATTDGNVVDKDADPFPNVDEAELNVSE</sequence>
<keyword evidence="3" id="KW-1185">Reference proteome</keyword>
<reference evidence="2" key="2">
    <citation type="submission" date="2022-01" db="EMBL/GenBank/DDBJ databases">
        <authorList>
            <person name="Yamashiro T."/>
            <person name="Shiraishi A."/>
            <person name="Satake H."/>
            <person name="Nakayama K."/>
        </authorList>
    </citation>
    <scope>NUCLEOTIDE SEQUENCE</scope>
</reference>
<comment type="caution">
    <text evidence="2">The sequence shown here is derived from an EMBL/GenBank/DDBJ whole genome shotgun (WGS) entry which is preliminary data.</text>
</comment>
<evidence type="ECO:0000313" key="2">
    <source>
        <dbReference type="EMBL" id="GJS98238.1"/>
    </source>
</evidence>
<evidence type="ECO:0000256" key="1">
    <source>
        <dbReference type="SAM" id="MobiDB-lite"/>
    </source>
</evidence>